<keyword evidence="3" id="KW-1185">Reference proteome</keyword>
<comment type="caution">
    <text evidence="2">The sequence shown here is derived from an EMBL/GenBank/DDBJ whole genome shotgun (WGS) entry which is preliminary data.</text>
</comment>
<keyword evidence="1" id="KW-0175">Coiled coil</keyword>
<feature type="coiled-coil region" evidence="1">
    <location>
        <begin position="604"/>
        <end position="642"/>
    </location>
</feature>
<evidence type="ECO:0000313" key="3">
    <source>
        <dbReference type="Proteomes" id="UP000187209"/>
    </source>
</evidence>
<evidence type="ECO:0000256" key="1">
    <source>
        <dbReference type="SAM" id="Coils"/>
    </source>
</evidence>
<organism evidence="2 3">
    <name type="scientific">Stentor coeruleus</name>
    <dbReference type="NCBI Taxonomy" id="5963"/>
    <lineage>
        <taxon>Eukaryota</taxon>
        <taxon>Sar</taxon>
        <taxon>Alveolata</taxon>
        <taxon>Ciliophora</taxon>
        <taxon>Postciliodesmatophora</taxon>
        <taxon>Heterotrichea</taxon>
        <taxon>Heterotrichida</taxon>
        <taxon>Stentoridae</taxon>
        <taxon>Stentor</taxon>
    </lineage>
</organism>
<evidence type="ECO:0000313" key="2">
    <source>
        <dbReference type="EMBL" id="OMJ66578.1"/>
    </source>
</evidence>
<feature type="coiled-coil region" evidence="1">
    <location>
        <begin position="265"/>
        <end position="292"/>
    </location>
</feature>
<dbReference type="Proteomes" id="UP000187209">
    <property type="component" value="Unassembled WGS sequence"/>
</dbReference>
<accession>A0A1R2APW5</accession>
<dbReference type="AlphaFoldDB" id="A0A1R2APW5"/>
<protein>
    <submittedName>
        <fullName evidence="2">Uncharacterized protein</fullName>
    </submittedName>
</protein>
<dbReference type="EMBL" id="MPUH01001682">
    <property type="protein sequence ID" value="OMJ66578.1"/>
    <property type="molecule type" value="Genomic_DNA"/>
</dbReference>
<feature type="coiled-coil region" evidence="1">
    <location>
        <begin position="751"/>
        <end position="803"/>
    </location>
</feature>
<proteinExistence type="predicted"/>
<sequence>MAQPIGRFDSSGVAAALRLNESRRTPPLKSYSQDFSSKLAELEEKLKEQERFNTFLVDQINRVEGKVTRVFSRGHGSTRGDDRIIKLEEEFKKLEMQVNREPKELRVFQQDSEIMQIRNFMQEKITEDYKLHQQHKDKGQALLGEVNRLGENYEKTNEMVQSMSMGLENRILAIENRINAGERQVVTIDTKSEGGMNMLIELANKVEKRIQMLETALLSLGGEYEKSTKSIDRVETGAFRLQEDLKVFFKQLQSDIHGRLETKSSDLVNKLLQEQEERLRNHEDLKYNFELKDKMTQEKLSFDRNEFKSRLISLESYFKAELQRKEEMIQNLNSSFENQIRNVYETIKMNEASRHEREEQMANEITHALDSNMQAIDQYKHLQGSITEKITEMVRTEIEVRQKGEKDFKVLIQTTMKGILQEISVQKDIIDRLKMKFEHDLQAAQSSFSEKADILSRYIEEESQRTSNLIKSQHGQTKEMITKITESLKSTIISTEKWKSEVIKRFGKVDSYFQMYKNDMNKSIENTDEKNLQKLKELQDGIEGHMLSNMKIMENRLENLAGMVESSLNTFEGSLLANRQGFVEIANKLNVEISENYGVICKDLQNLANEINAVKEEIDSLNDNSNEKMQELIKRIATAESGALVLVTAEKLIRENMINRISEDFDERFKEIEDKTTGVDERLNEEEKIQQGNDDRNIEKFKEIAEKMKKISKIAKGSKTGFILEAEEKERNKVVKETQVTMENLLNRVEAKFKEEKLLEFQESIQTSQQEIQKIKEILDKKIRKLKAANTKLSEESKLLIEDIFNQRVAKIEEIIKEDNQKLWNTAVNKVKAPKAALKDETEEMNQKISSVATTEKLLLKPKLRL</sequence>
<name>A0A1R2APW5_9CILI</name>
<gene>
    <name evidence="2" type="ORF">SteCoe_36525</name>
</gene>
<reference evidence="2 3" key="1">
    <citation type="submission" date="2016-11" db="EMBL/GenBank/DDBJ databases">
        <title>The macronuclear genome of Stentor coeruleus: a giant cell with tiny introns.</title>
        <authorList>
            <person name="Slabodnick M."/>
            <person name="Ruby J.G."/>
            <person name="Reiff S.B."/>
            <person name="Swart E.C."/>
            <person name="Gosai S."/>
            <person name="Prabakaran S."/>
            <person name="Witkowska E."/>
            <person name="Larue G.E."/>
            <person name="Fisher S."/>
            <person name="Freeman R.M."/>
            <person name="Gunawardena J."/>
            <person name="Chu W."/>
            <person name="Stover N.A."/>
            <person name="Gregory B.D."/>
            <person name="Nowacki M."/>
            <person name="Derisi J."/>
            <person name="Roy S.W."/>
            <person name="Marshall W.F."/>
            <person name="Sood P."/>
        </authorList>
    </citation>
    <scope>NUCLEOTIDE SEQUENCE [LARGE SCALE GENOMIC DNA]</scope>
    <source>
        <strain evidence="2">WM001</strain>
    </source>
</reference>
<dbReference type="OrthoDB" id="313280at2759"/>
<feature type="coiled-coil region" evidence="1">
    <location>
        <begin position="32"/>
        <end position="59"/>
    </location>
</feature>